<comment type="function">
    <text evidence="7">May play the central regulatory role in sporulation. It may be an element of the effector pathway responsible for the activation of sporulation genes in response to nutritional stress. Spo0A may act in concert with spo0H (a sigma factor) to control the expression of some genes that are critical to the sporulation process.</text>
</comment>
<evidence type="ECO:0000313" key="12">
    <source>
        <dbReference type="EMBL" id="GKX28661.1"/>
    </source>
</evidence>
<proteinExistence type="predicted"/>
<evidence type="ECO:0000259" key="10">
    <source>
        <dbReference type="PROSITE" id="PS50110"/>
    </source>
</evidence>
<dbReference type="PANTHER" id="PTHR48111:SF73">
    <property type="entry name" value="ALKALINE PHOSPHATASE SYNTHESIS TRANSCRIPTIONAL REGULATORY PROTEIN PHOP"/>
    <property type="match status" value="1"/>
</dbReference>
<evidence type="ECO:0000256" key="4">
    <source>
        <dbReference type="ARBA" id="ARBA00023015"/>
    </source>
</evidence>
<dbReference type="FunFam" id="3.40.50.2300:FF:000001">
    <property type="entry name" value="DNA-binding response regulator PhoB"/>
    <property type="match status" value="1"/>
</dbReference>
<evidence type="ECO:0000256" key="2">
    <source>
        <dbReference type="ARBA" id="ARBA00022553"/>
    </source>
</evidence>
<keyword evidence="13" id="KW-1185">Reference proteome</keyword>
<dbReference type="InterPro" id="IPR001789">
    <property type="entry name" value="Sig_transdc_resp-reg_receiver"/>
</dbReference>
<dbReference type="CDD" id="cd00383">
    <property type="entry name" value="trans_reg_C"/>
    <property type="match status" value="1"/>
</dbReference>
<keyword evidence="5 9" id="KW-0238">DNA-binding</keyword>
<dbReference type="Pfam" id="PF00072">
    <property type="entry name" value="Response_reg"/>
    <property type="match status" value="1"/>
</dbReference>
<dbReference type="PROSITE" id="PS51755">
    <property type="entry name" value="OMPR_PHOB"/>
    <property type="match status" value="1"/>
</dbReference>
<evidence type="ECO:0000313" key="13">
    <source>
        <dbReference type="Proteomes" id="UP001144256"/>
    </source>
</evidence>
<evidence type="ECO:0000256" key="6">
    <source>
        <dbReference type="ARBA" id="ARBA00023163"/>
    </source>
</evidence>
<dbReference type="Gene3D" id="1.10.10.10">
    <property type="entry name" value="Winged helix-like DNA-binding domain superfamily/Winged helix DNA-binding domain"/>
    <property type="match status" value="1"/>
</dbReference>
<protein>
    <recommendedName>
        <fullName evidence="1">Stage 0 sporulation protein A homolog</fullName>
    </recommendedName>
</protein>
<name>A0A9W5YA01_9FIRM</name>
<dbReference type="CDD" id="cd17574">
    <property type="entry name" value="REC_OmpR"/>
    <property type="match status" value="1"/>
</dbReference>
<dbReference type="SUPFAM" id="SSF46894">
    <property type="entry name" value="C-terminal effector domain of the bipartite response regulators"/>
    <property type="match status" value="1"/>
</dbReference>
<dbReference type="InterPro" id="IPR039420">
    <property type="entry name" value="WalR-like"/>
</dbReference>
<dbReference type="GO" id="GO:0032993">
    <property type="term" value="C:protein-DNA complex"/>
    <property type="evidence" value="ECO:0007669"/>
    <property type="project" value="TreeGrafter"/>
</dbReference>
<dbReference type="GO" id="GO:0006355">
    <property type="term" value="P:regulation of DNA-templated transcription"/>
    <property type="evidence" value="ECO:0007669"/>
    <property type="project" value="InterPro"/>
</dbReference>
<reference evidence="12" key="1">
    <citation type="submission" date="2022-06" db="EMBL/GenBank/DDBJ databases">
        <title>Vallitalea longa sp. nov., an anaerobic bacterium isolated from marine sediment.</title>
        <authorList>
            <person name="Hirano S."/>
            <person name="Terahara T."/>
            <person name="Mori K."/>
            <person name="Hamada M."/>
            <person name="Matsumoto R."/>
            <person name="Kobayashi T."/>
        </authorList>
    </citation>
    <scope>NUCLEOTIDE SEQUENCE</scope>
    <source>
        <strain evidence="12">SH18-1</strain>
    </source>
</reference>
<keyword evidence="4" id="KW-0805">Transcription regulation</keyword>
<evidence type="ECO:0000256" key="9">
    <source>
        <dbReference type="PROSITE-ProRule" id="PRU01091"/>
    </source>
</evidence>
<organism evidence="12 13">
    <name type="scientific">Vallitalea longa</name>
    <dbReference type="NCBI Taxonomy" id="2936439"/>
    <lineage>
        <taxon>Bacteria</taxon>
        <taxon>Bacillati</taxon>
        <taxon>Bacillota</taxon>
        <taxon>Clostridia</taxon>
        <taxon>Lachnospirales</taxon>
        <taxon>Vallitaleaceae</taxon>
        <taxon>Vallitalea</taxon>
    </lineage>
</organism>
<evidence type="ECO:0000256" key="5">
    <source>
        <dbReference type="ARBA" id="ARBA00023125"/>
    </source>
</evidence>
<dbReference type="PANTHER" id="PTHR48111">
    <property type="entry name" value="REGULATOR OF RPOS"/>
    <property type="match status" value="1"/>
</dbReference>
<evidence type="ECO:0000256" key="3">
    <source>
        <dbReference type="ARBA" id="ARBA00023012"/>
    </source>
</evidence>
<dbReference type="SMART" id="SM00862">
    <property type="entry name" value="Trans_reg_C"/>
    <property type="match status" value="1"/>
</dbReference>
<feature type="domain" description="Response regulatory" evidence="10">
    <location>
        <begin position="4"/>
        <end position="117"/>
    </location>
</feature>
<feature type="modified residue" description="4-aspartylphosphate" evidence="8">
    <location>
        <position position="53"/>
    </location>
</feature>
<feature type="DNA-binding region" description="OmpR/PhoB-type" evidence="9">
    <location>
        <begin position="128"/>
        <end position="224"/>
    </location>
</feature>
<dbReference type="InterPro" id="IPR001867">
    <property type="entry name" value="OmpR/PhoB-type_DNA-bd"/>
</dbReference>
<keyword evidence="3" id="KW-0902">Two-component regulatory system</keyword>
<dbReference type="Proteomes" id="UP001144256">
    <property type="component" value="Unassembled WGS sequence"/>
</dbReference>
<dbReference type="AlphaFoldDB" id="A0A9W5YA01"/>
<dbReference type="Gene3D" id="3.40.50.2300">
    <property type="match status" value="1"/>
</dbReference>
<dbReference type="GO" id="GO:0005829">
    <property type="term" value="C:cytosol"/>
    <property type="evidence" value="ECO:0007669"/>
    <property type="project" value="TreeGrafter"/>
</dbReference>
<evidence type="ECO:0000256" key="7">
    <source>
        <dbReference type="ARBA" id="ARBA00024867"/>
    </source>
</evidence>
<dbReference type="FunFam" id="1.10.10.10:FF:000018">
    <property type="entry name" value="DNA-binding response regulator ResD"/>
    <property type="match status" value="1"/>
</dbReference>
<dbReference type="InterPro" id="IPR011006">
    <property type="entry name" value="CheY-like_superfamily"/>
</dbReference>
<keyword evidence="6" id="KW-0804">Transcription</keyword>
<dbReference type="EMBL" id="BRLB01000001">
    <property type="protein sequence ID" value="GKX28661.1"/>
    <property type="molecule type" value="Genomic_DNA"/>
</dbReference>
<feature type="domain" description="OmpR/PhoB-type" evidence="11">
    <location>
        <begin position="128"/>
        <end position="224"/>
    </location>
</feature>
<dbReference type="Pfam" id="PF00486">
    <property type="entry name" value="Trans_reg_C"/>
    <property type="match status" value="1"/>
</dbReference>
<dbReference type="Gene3D" id="6.10.250.690">
    <property type="match status" value="1"/>
</dbReference>
<dbReference type="GO" id="GO:0000976">
    <property type="term" value="F:transcription cis-regulatory region binding"/>
    <property type="evidence" value="ECO:0007669"/>
    <property type="project" value="TreeGrafter"/>
</dbReference>
<evidence type="ECO:0000256" key="1">
    <source>
        <dbReference type="ARBA" id="ARBA00018672"/>
    </source>
</evidence>
<accession>A0A9W5YA01</accession>
<gene>
    <name evidence="12" type="ORF">SH1V18_11410</name>
</gene>
<sequence length="226" mass="26212">MERTVLIIEDEVIMRDLISVAFRDNGFQVLEAADGEEALEIFEENPIDLVLLDIVMPKLDGWSVCRRIRSKSDVVIIMLTSRDDDEDQLLGFELGVDEYVIKPINIQVLLARSQRLLERVSNNDNKLKNIINKSGITIDKAAYSVMLDNEKIEFAPKEYELLLFLIENEGRVLTREKILDTIWGYDYFGDYRVVDTHIKKIRKKLKTKAKFIHTVVRAGYKFDTNI</sequence>
<comment type="caution">
    <text evidence="12">The sequence shown here is derived from an EMBL/GenBank/DDBJ whole genome shotgun (WGS) entry which is preliminary data.</text>
</comment>
<dbReference type="SMART" id="SM00448">
    <property type="entry name" value="REC"/>
    <property type="match status" value="1"/>
</dbReference>
<dbReference type="InterPro" id="IPR016032">
    <property type="entry name" value="Sig_transdc_resp-reg_C-effctor"/>
</dbReference>
<dbReference type="InterPro" id="IPR036388">
    <property type="entry name" value="WH-like_DNA-bd_sf"/>
</dbReference>
<evidence type="ECO:0000256" key="8">
    <source>
        <dbReference type="PROSITE-ProRule" id="PRU00169"/>
    </source>
</evidence>
<dbReference type="SUPFAM" id="SSF52172">
    <property type="entry name" value="CheY-like"/>
    <property type="match status" value="1"/>
</dbReference>
<evidence type="ECO:0000259" key="11">
    <source>
        <dbReference type="PROSITE" id="PS51755"/>
    </source>
</evidence>
<dbReference type="RefSeq" id="WP_281813188.1">
    <property type="nucleotide sequence ID" value="NZ_BRLB01000001.1"/>
</dbReference>
<keyword evidence="2 8" id="KW-0597">Phosphoprotein</keyword>
<dbReference type="GO" id="GO:0000156">
    <property type="term" value="F:phosphorelay response regulator activity"/>
    <property type="evidence" value="ECO:0007669"/>
    <property type="project" value="TreeGrafter"/>
</dbReference>
<dbReference type="PROSITE" id="PS50110">
    <property type="entry name" value="RESPONSE_REGULATORY"/>
    <property type="match status" value="1"/>
</dbReference>